<dbReference type="InterPro" id="IPR001962">
    <property type="entry name" value="Asn_synthase"/>
</dbReference>
<dbReference type="GO" id="GO:0005829">
    <property type="term" value="C:cytosol"/>
    <property type="evidence" value="ECO:0007669"/>
    <property type="project" value="TreeGrafter"/>
</dbReference>
<gene>
    <name evidence="2" type="ORF">S03H2_42845</name>
</gene>
<proteinExistence type="predicted"/>
<accession>X1H694</accession>
<feature type="domain" description="Asparagine synthetase" evidence="1">
    <location>
        <begin position="1"/>
        <end position="261"/>
    </location>
</feature>
<sequence length="270" mass="30277">MAEQLGSEHHEWVITGDEVADRWSEVVRFYGEPVGDAATINIFLLAERAKEYVPLLLTGDGGDEVFAGYPWYKIARDWRLPFAAGHSVWPVGGMALSFVPGRGNPRTFGNTFDSLAGVFFETSWWERQTFMEKALSVAEIWWLTRGCVDRSLITGVNWGIRLPEHCQSALARMQALDIMNILPEKFCMKTYKASAAAGIPITSPFLDPAVIEFAFRLSPKCRLNGKTEKWILREAFAGCGPPENMIRKKQGFGTPVAEWFSQRKFGAMTA</sequence>
<feature type="non-terminal residue" evidence="2">
    <location>
        <position position="270"/>
    </location>
</feature>
<dbReference type="Pfam" id="PF00733">
    <property type="entry name" value="Asn_synthase"/>
    <property type="match status" value="1"/>
</dbReference>
<name>X1H694_9ZZZZ</name>
<dbReference type="GO" id="GO:0004066">
    <property type="term" value="F:asparagine synthase (glutamine-hydrolyzing) activity"/>
    <property type="evidence" value="ECO:0007669"/>
    <property type="project" value="InterPro"/>
</dbReference>
<dbReference type="InterPro" id="IPR014729">
    <property type="entry name" value="Rossmann-like_a/b/a_fold"/>
</dbReference>
<dbReference type="GO" id="GO:0006529">
    <property type="term" value="P:asparagine biosynthetic process"/>
    <property type="evidence" value="ECO:0007669"/>
    <property type="project" value="InterPro"/>
</dbReference>
<evidence type="ECO:0000259" key="1">
    <source>
        <dbReference type="Pfam" id="PF00733"/>
    </source>
</evidence>
<dbReference type="PANTHER" id="PTHR43284:SF1">
    <property type="entry name" value="ASPARAGINE SYNTHETASE"/>
    <property type="match status" value="1"/>
</dbReference>
<reference evidence="2" key="1">
    <citation type="journal article" date="2014" name="Front. Microbiol.">
        <title>High frequency of phylogenetically diverse reductive dehalogenase-homologous genes in deep subseafloor sedimentary metagenomes.</title>
        <authorList>
            <person name="Kawai M."/>
            <person name="Futagami T."/>
            <person name="Toyoda A."/>
            <person name="Takaki Y."/>
            <person name="Nishi S."/>
            <person name="Hori S."/>
            <person name="Arai W."/>
            <person name="Tsubouchi T."/>
            <person name="Morono Y."/>
            <person name="Uchiyama I."/>
            <person name="Ito T."/>
            <person name="Fujiyama A."/>
            <person name="Inagaki F."/>
            <person name="Takami H."/>
        </authorList>
    </citation>
    <scope>NUCLEOTIDE SEQUENCE</scope>
    <source>
        <strain evidence="2">Expedition CK06-06</strain>
    </source>
</reference>
<evidence type="ECO:0000313" key="2">
    <source>
        <dbReference type="EMBL" id="GAH65701.1"/>
    </source>
</evidence>
<dbReference type="CDD" id="cd01991">
    <property type="entry name" value="Asn_synthase_B_C"/>
    <property type="match status" value="1"/>
</dbReference>
<dbReference type="Gene3D" id="3.40.50.620">
    <property type="entry name" value="HUPs"/>
    <property type="match status" value="1"/>
</dbReference>
<dbReference type="AlphaFoldDB" id="X1H694"/>
<dbReference type="PANTHER" id="PTHR43284">
    <property type="entry name" value="ASPARAGINE SYNTHETASE (GLUTAMINE-HYDROLYZING)"/>
    <property type="match status" value="1"/>
</dbReference>
<dbReference type="InterPro" id="IPR051786">
    <property type="entry name" value="ASN_synthetase/amidase"/>
</dbReference>
<comment type="caution">
    <text evidence="2">The sequence shown here is derived from an EMBL/GenBank/DDBJ whole genome shotgun (WGS) entry which is preliminary data.</text>
</comment>
<dbReference type="EMBL" id="BARU01026696">
    <property type="protein sequence ID" value="GAH65701.1"/>
    <property type="molecule type" value="Genomic_DNA"/>
</dbReference>
<protein>
    <recommendedName>
        <fullName evidence="1">Asparagine synthetase domain-containing protein</fullName>
    </recommendedName>
</protein>
<organism evidence="2">
    <name type="scientific">marine sediment metagenome</name>
    <dbReference type="NCBI Taxonomy" id="412755"/>
    <lineage>
        <taxon>unclassified sequences</taxon>
        <taxon>metagenomes</taxon>
        <taxon>ecological metagenomes</taxon>
    </lineage>
</organism>
<dbReference type="SUPFAM" id="SSF52402">
    <property type="entry name" value="Adenine nucleotide alpha hydrolases-like"/>
    <property type="match status" value="1"/>
</dbReference>